<keyword evidence="2" id="KW-1185">Reference proteome</keyword>
<evidence type="ECO:0000313" key="1">
    <source>
        <dbReference type="EMBL" id="KAK1842067.1"/>
    </source>
</evidence>
<comment type="caution">
    <text evidence="1">The sequence shown here is derived from an EMBL/GenBank/DDBJ whole genome shotgun (WGS) entry which is preliminary data.</text>
</comment>
<evidence type="ECO:0000313" key="2">
    <source>
        <dbReference type="Proteomes" id="UP001243330"/>
    </source>
</evidence>
<dbReference type="AlphaFoldDB" id="A0AAD9A6L1"/>
<sequence>MTATIESIIHEWLDYLSEADLSERKQLLDTVLQTCDSEPSRGGWRRQLQLKVLNNAVSRCLLLVRDIALLKDLDAKLRDPAHRIRAFRDVTNCLMFADSETYDPYWSDFAKNRGFQVLGDDDSRIQELVEITWDAANRTT</sequence>
<gene>
    <name evidence="1" type="ORF">CCHR01_15308</name>
</gene>
<protein>
    <submittedName>
        <fullName evidence="1">Uncharacterized protein</fullName>
    </submittedName>
</protein>
<reference evidence="1" key="1">
    <citation type="submission" date="2023-01" db="EMBL/GenBank/DDBJ databases">
        <title>Colletotrichum chrysophilum M932 genome sequence.</title>
        <authorList>
            <person name="Baroncelli R."/>
        </authorList>
    </citation>
    <scope>NUCLEOTIDE SEQUENCE</scope>
    <source>
        <strain evidence="1">M932</strain>
    </source>
</reference>
<accession>A0AAD9A6L1</accession>
<proteinExistence type="predicted"/>
<organism evidence="1 2">
    <name type="scientific">Colletotrichum chrysophilum</name>
    <dbReference type="NCBI Taxonomy" id="1836956"/>
    <lineage>
        <taxon>Eukaryota</taxon>
        <taxon>Fungi</taxon>
        <taxon>Dikarya</taxon>
        <taxon>Ascomycota</taxon>
        <taxon>Pezizomycotina</taxon>
        <taxon>Sordariomycetes</taxon>
        <taxon>Hypocreomycetidae</taxon>
        <taxon>Glomerellales</taxon>
        <taxon>Glomerellaceae</taxon>
        <taxon>Colletotrichum</taxon>
        <taxon>Colletotrichum gloeosporioides species complex</taxon>
    </lineage>
</organism>
<dbReference type="Proteomes" id="UP001243330">
    <property type="component" value="Unassembled WGS sequence"/>
</dbReference>
<name>A0AAD9A6L1_9PEZI</name>
<dbReference type="EMBL" id="JAQOWY010000437">
    <property type="protein sequence ID" value="KAK1842067.1"/>
    <property type="molecule type" value="Genomic_DNA"/>
</dbReference>